<evidence type="ECO:0000313" key="3">
    <source>
        <dbReference type="Proteomes" id="UP000481583"/>
    </source>
</evidence>
<keyword evidence="3" id="KW-1185">Reference proteome</keyword>
<dbReference type="InterPro" id="IPR036291">
    <property type="entry name" value="NAD(P)-bd_dom_sf"/>
</dbReference>
<dbReference type="Gene3D" id="3.40.50.720">
    <property type="entry name" value="NAD(P)-binding Rossmann-like Domain"/>
    <property type="match status" value="1"/>
</dbReference>
<dbReference type="AlphaFoldDB" id="A0A6G4TW96"/>
<accession>A0A6G4TW96</accession>
<sequence>MYLVTGATGNVGREVVRALLDRGAPVRALTRTGDAAGLPKGAEAVAGDLNDPASLAPALAGVRGVFFLPGYADMPGLLAAAKGAGVERVVQLSGRSAATGDMTNAVTAYMVRTEEAVRAAGLPWTIIRPSAFDANALRWLPQLRAGDVLRLPFAGVPIASIDPYDIGEVAAVALLADGHDGRVYDLSGPEPLLPADQVRILGETLGCELRFEAQPDAEARAEMEAAMPKEYVDAFFRFYVDGDLDESPVLPTVREVTGRDPRTFAQWARAHAGDFAS</sequence>
<reference evidence="2 3" key="1">
    <citation type="submission" date="2020-02" db="EMBL/GenBank/DDBJ databases">
        <title>Whole-genome analyses of novel actinobacteria.</title>
        <authorList>
            <person name="Sahin N."/>
        </authorList>
    </citation>
    <scope>NUCLEOTIDE SEQUENCE [LARGE SCALE GENOMIC DNA]</scope>
    <source>
        <strain evidence="2 3">A7024</strain>
    </source>
</reference>
<proteinExistence type="predicted"/>
<dbReference type="InterPro" id="IPR016040">
    <property type="entry name" value="NAD(P)-bd_dom"/>
</dbReference>
<dbReference type="Proteomes" id="UP000481583">
    <property type="component" value="Unassembled WGS sequence"/>
</dbReference>
<name>A0A6G4TW96_9ACTN</name>
<dbReference type="PANTHER" id="PTHR43162">
    <property type="match status" value="1"/>
</dbReference>
<feature type="domain" description="NAD(P)-binding" evidence="1">
    <location>
        <begin position="6"/>
        <end position="133"/>
    </location>
</feature>
<dbReference type="SUPFAM" id="SSF51735">
    <property type="entry name" value="NAD(P)-binding Rossmann-fold domains"/>
    <property type="match status" value="1"/>
</dbReference>
<dbReference type="EMBL" id="JAAKZV010000019">
    <property type="protein sequence ID" value="NGN63716.1"/>
    <property type="molecule type" value="Genomic_DNA"/>
</dbReference>
<evidence type="ECO:0000313" key="2">
    <source>
        <dbReference type="EMBL" id="NGN63716.1"/>
    </source>
</evidence>
<dbReference type="Pfam" id="PF13460">
    <property type="entry name" value="NAD_binding_10"/>
    <property type="match status" value="1"/>
</dbReference>
<comment type="caution">
    <text evidence="2">The sequence shown here is derived from an EMBL/GenBank/DDBJ whole genome shotgun (WGS) entry which is preliminary data.</text>
</comment>
<evidence type="ECO:0000259" key="1">
    <source>
        <dbReference type="Pfam" id="PF13460"/>
    </source>
</evidence>
<gene>
    <name evidence="2" type="ORF">G5C51_07310</name>
</gene>
<dbReference type="PANTHER" id="PTHR43162:SF1">
    <property type="entry name" value="PRESTALK A DIFFERENTIATION PROTEIN A"/>
    <property type="match status" value="1"/>
</dbReference>
<dbReference type="InterPro" id="IPR051604">
    <property type="entry name" value="Ergot_Alk_Oxidoreductase"/>
</dbReference>
<dbReference type="RefSeq" id="WP_165233616.1">
    <property type="nucleotide sequence ID" value="NZ_JAAKZV010000019.1"/>
</dbReference>
<protein>
    <submittedName>
        <fullName evidence="2">NAD(P)H-binding protein</fullName>
    </submittedName>
</protein>
<organism evidence="2 3">
    <name type="scientific">Streptomyces coryli</name>
    <dbReference type="NCBI Taxonomy" id="1128680"/>
    <lineage>
        <taxon>Bacteria</taxon>
        <taxon>Bacillati</taxon>
        <taxon>Actinomycetota</taxon>
        <taxon>Actinomycetes</taxon>
        <taxon>Kitasatosporales</taxon>
        <taxon>Streptomycetaceae</taxon>
        <taxon>Streptomyces</taxon>
    </lineage>
</organism>